<dbReference type="SMART" id="SM00220">
    <property type="entry name" value="S_TKc"/>
    <property type="match status" value="1"/>
</dbReference>
<reference evidence="13" key="1">
    <citation type="submission" date="2020-02" db="EMBL/GenBank/DDBJ databases">
        <authorList>
            <person name="Meier V. D."/>
        </authorList>
    </citation>
    <scope>NUCLEOTIDE SEQUENCE</scope>
    <source>
        <strain evidence="13">AVDCRST_MAG55</strain>
    </source>
</reference>
<dbReference type="AlphaFoldDB" id="A0A6J4P4T6"/>
<gene>
    <name evidence="13" type="ORF">AVDCRST_MAG55-1003</name>
</gene>
<evidence type="ECO:0000256" key="9">
    <source>
        <dbReference type="PROSITE-ProRule" id="PRU10141"/>
    </source>
</evidence>
<dbReference type="InterPro" id="IPR017441">
    <property type="entry name" value="Protein_kinase_ATP_BS"/>
</dbReference>
<evidence type="ECO:0000256" key="4">
    <source>
        <dbReference type="ARBA" id="ARBA00022741"/>
    </source>
</evidence>
<feature type="region of interest" description="Disordered" evidence="10">
    <location>
        <begin position="271"/>
        <end position="302"/>
    </location>
</feature>
<name>A0A6J4P4T6_9ACTN</name>
<evidence type="ECO:0000256" key="3">
    <source>
        <dbReference type="ARBA" id="ARBA00022679"/>
    </source>
</evidence>
<sequence length="535" mass="57262">MRRVGHRFVLVRELGFGGMSAVYLGRDEVLERPVVVKILHPDLDDEETGALFRREGRTAARLSHRNIVQVYDAGEDLLDGREVSYIVMEYAPGGDLKALMDRRGSLPEGMLSRVGADIAAALTHAHERGVVHRDVKPRNVLLDERGNPKLADFGIARVLETTEESRAGAYLGTAAYSSPEQLRGERVTPKSDVYSLGATLYHAATGEPPFSGAPIEVANQHILKEPAPPRERGAHIGTGLEALILACLAKDPQRRPDAARLHDKLFERDVGVGASRPEPGKTLGATGTAGARSVGGERAAGLSGVEAVRRRLESGGPRGVTGPPEETVSLPTRTFRTGSRQRTVAAVLVGAALLLLLAGAGAWAMLGPGDQATGSPNPDEREWAAPESEPQGKPAGRGSPDGPSGNTSGNTSGVGAEDPAPAPSLGEAERAVFDMYVDQSYRRVDATWAALSGRLREEVGSPQRWAEQEDLYTFTYMEYLTPPEATASGDAARVAFEARLDHTWGSEVLSGTWVCVVEGGEWKLDRLEDERTTPP</sequence>
<keyword evidence="11" id="KW-0812">Transmembrane</keyword>
<feature type="domain" description="Protein kinase" evidence="12">
    <location>
        <begin position="8"/>
        <end position="265"/>
    </location>
</feature>
<keyword evidence="3" id="KW-0808">Transferase</keyword>
<feature type="compositionally biased region" description="Low complexity" evidence="10">
    <location>
        <begin position="282"/>
        <end position="291"/>
    </location>
</feature>
<keyword evidence="6 9" id="KW-0067">ATP-binding</keyword>
<keyword evidence="5 13" id="KW-0418">Kinase</keyword>
<dbReference type="Gene3D" id="1.10.510.10">
    <property type="entry name" value="Transferase(Phosphotransferase) domain 1"/>
    <property type="match status" value="1"/>
</dbReference>
<accession>A0A6J4P4T6</accession>
<comment type="catalytic activity">
    <reaction evidence="7">
        <text>L-threonyl-[protein] + ATP = O-phospho-L-threonyl-[protein] + ADP + H(+)</text>
        <dbReference type="Rhea" id="RHEA:46608"/>
        <dbReference type="Rhea" id="RHEA-COMP:11060"/>
        <dbReference type="Rhea" id="RHEA-COMP:11605"/>
        <dbReference type="ChEBI" id="CHEBI:15378"/>
        <dbReference type="ChEBI" id="CHEBI:30013"/>
        <dbReference type="ChEBI" id="CHEBI:30616"/>
        <dbReference type="ChEBI" id="CHEBI:61977"/>
        <dbReference type="ChEBI" id="CHEBI:456216"/>
        <dbReference type="EC" id="2.7.11.1"/>
    </reaction>
</comment>
<evidence type="ECO:0000259" key="12">
    <source>
        <dbReference type="PROSITE" id="PS50011"/>
    </source>
</evidence>
<evidence type="ECO:0000256" key="7">
    <source>
        <dbReference type="ARBA" id="ARBA00047899"/>
    </source>
</evidence>
<dbReference type="SUPFAM" id="SSF56112">
    <property type="entry name" value="Protein kinase-like (PK-like)"/>
    <property type="match status" value="1"/>
</dbReference>
<dbReference type="PANTHER" id="PTHR43289:SF6">
    <property type="entry name" value="SERINE_THREONINE-PROTEIN KINASE NEKL-3"/>
    <property type="match status" value="1"/>
</dbReference>
<dbReference type="GO" id="GO:0004674">
    <property type="term" value="F:protein serine/threonine kinase activity"/>
    <property type="evidence" value="ECO:0007669"/>
    <property type="project" value="UniProtKB-KW"/>
</dbReference>
<dbReference type="PROSITE" id="PS00108">
    <property type="entry name" value="PROTEIN_KINASE_ST"/>
    <property type="match status" value="1"/>
</dbReference>
<dbReference type="PROSITE" id="PS50011">
    <property type="entry name" value="PROTEIN_KINASE_DOM"/>
    <property type="match status" value="1"/>
</dbReference>
<dbReference type="PROSITE" id="PS00107">
    <property type="entry name" value="PROTEIN_KINASE_ATP"/>
    <property type="match status" value="1"/>
</dbReference>
<organism evidence="13">
    <name type="scientific">uncultured Rubrobacteraceae bacterium</name>
    <dbReference type="NCBI Taxonomy" id="349277"/>
    <lineage>
        <taxon>Bacteria</taxon>
        <taxon>Bacillati</taxon>
        <taxon>Actinomycetota</taxon>
        <taxon>Rubrobacteria</taxon>
        <taxon>Rubrobacterales</taxon>
        <taxon>Rubrobacteraceae</taxon>
        <taxon>environmental samples</taxon>
    </lineage>
</organism>
<evidence type="ECO:0000256" key="8">
    <source>
        <dbReference type="ARBA" id="ARBA00048679"/>
    </source>
</evidence>
<dbReference type="Gene3D" id="3.30.200.20">
    <property type="entry name" value="Phosphorylase Kinase, domain 1"/>
    <property type="match status" value="1"/>
</dbReference>
<evidence type="ECO:0000256" key="10">
    <source>
        <dbReference type="SAM" id="MobiDB-lite"/>
    </source>
</evidence>
<keyword evidence="2 13" id="KW-0723">Serine/threonine-protein kinase</keyword>
<keyword evidence="11" id="KW-1133">Transmembrane helix</keyword>
<comment type="catalytic activity">
    <reaction evidence="8">
        <text>L-seryl-[protein] + ATP = O-phospho-L-seryl-[protein] + ADP + H(+)</text>
        <dbReference type="Rhea" id="RHEA:17989"/>
        <dbReference type="Rhea" id="RHEA-COMP:9863"/>
        <dbReference type="Rhea" id="RHEA-COMP:11604"/>
        <dbReference type="ChEBI" id="CHEBI:15378"/>
        <dbReference type="ChEBI" id="CHEBI:29999"/>
        <dbReference type="ChEBI" id="CHEBI:30616"/>
        <dbReference type="ChEBI" id="CHEBI:83421"/>
        <dbReference type="ChEBI" id="CHEBI:456216"/>
        <dbReference type="EC" id="2.7.11.1"/>
    </reaction>
</comment>
<evidence type="ECO:0000313" key="13">
    <source>
        <dbReference type="EMBL" id="CAA9406158.1"/>
    </source>
</evidence>
<feature type="binding site" evidence="9">
    <location>
        <position position="37"/>
    </location>
    <ligand>
        <name>ATP</name>
        <dbReference type="ChEBI" id="CHEBI:30616"/>
    </ligand>
</feature>
<feature type="region of interest" description="Disordered" evidence="10">
    <location>
        <begin position="369"/>
        <end position="424"/>
    </location>
</feature>
<proteinExistence type="predicted"/>
<dbReference type="PANTHER" id="PTHR43289">
    <property type="entry name" value="MITOGEN-ACTIVATED PROTEIN KINASE KINASE KINASE 20-RELATED"/>
    <property type="match status" value="1"/>
</dbReference>
<evidence type="ECO:0000256" key="5">
    <source>
        <dbReference type="ARBA" id="ARBA00022777"/>
    </source>
</evidence>
<evidence type="ECO:0000256" key="6">
    <source>
        <dbReference type="ARBA" id="ARBA00022840"/>
    </source>
</evidence>
<dbReference type="CDD" id="cd14014">
    <property type="entry name" value="STKc_PknB_like"/>
    <property type="match status" value="1"/>
</dbReference>
<feature type="compositionally biased region" description="Low complexity" evidence="10">
    <location>
        <begin position="404"/>
        <end position="413"/>
    </location>
</feature>
<dbReference type="EC" id="2.7.11.1" evidence="1"/>
<evidence type="ECO:0000256" key="1">
    <source>
        <dbReference type="ARBA" id="ARBA00012513"/>
    </source>
</evidence>
<dbReference type="InterPro" id="IPR011009">
    <property type="entry name" value="Kinase-like_dom_sf"/>
</dbReference>
<keyword evidence="4 9" id="KW-0547">Nucleotide-binding</keyword>
<evidence type="ECO:0000256" key="11">
    <source>
        <dbReference type="SAM" id="Phobius"/>
    </source>
</evidence>
<dbReference type="InterPro" id="IPR008271">
    <property type="entry name" value="Ser/Thr_kinase_AS"/>
</dbReference>
<dbReference type="FunFam" id="3.30.200.20:FF:000035">
    <property type="entry name" value="Serine/threonine protein kinase Stk1"/>
    <property type="match status" value="1"/>
</dbReference>
<dbReference type="Pfam" id="PF00069">
    <property type="entry name" value="Pkinase"/>
    <property type="match status" value="1"/>
</dbReference>
<dbReference type="EMBL" id="CADCUZ010000039">
    <property type="protein sequence ID" value="CAA9406158.1"/>
    <property type="molecule type" value="Genomic_DNA"/>
</dbReference>
<evidence type="ECO:0000256" key="2">
    <source>
        <dbReference type="ARBA" id="ARBA00022527"/>
    </source>
</evidence>
<dbReference type="GO" id="GO:0005524">
    <property type="term" value="F:ATP binding"/>
    <property type="evidence" value="ECO:0007669"/>
    <property type="project" value="UniProtKB-UniRule"/>
</dbReference>
<feature type="region of interest" description="Disordered" evidence="10">
    <location>
        <begin position="312"/>
        <end position="331"/>
    </location>
</feature>
<dbReference type="InterPro" id="IPR000719">
    <property type="entry name" value="Prot_kinase_dom"/>
</dbReference>
<keyword evidence="11" id="KW-0472">Membrane</keyword>
<feature type="transmembrane region" description="Helical" evidence="11">
    <location>
        <begin position="343"/>
        <end position="366"/>
    </location>
</feature>
<protein>
    <recommendedName>
        <fullName evidence="1">non-specific serine/threonine protein kinase</fullName>
        <ecNumber evidence="1">2.7.11.1</ecNumber>
    </recommendedName>
</protein>